<evidence type="ECO:0000256" key="4">
    <source>
        <dbReference type="ARBA" id="ARBA00022679"/>
    </source>
</evidence>
<dbReference type="Proteomes" id="UP000613580">
    <property type="component" value="Unassembled WGS sequence"/>
</dbReference>
<keyword evidence="5 7" id="KW-0496">Mitochondrion</keyword>
<comment type="similarity">
    <text evidence="2 7">Belongs to the NDUFAF7 family.</text>
</comment>
<dbReference type="InterPro" id="IPR003788">
    <property type="entry name" value="NDUFAF7"/>
</dbReference>
<dbReference type="Gene3D" id="3.40.50.12710">
    <property type="match status" value="1"/>
</dbReference>
<gene>
    <name evidence="8" type="ORF">HMN09_00317900</name>
</gene>
<sequence length="424" mass="45922">MWRSCRPLRHAFRGMSSAPAALPSTPTPTPLRKIIADGIKATGPIPLATYMQLCLGHPTQGYYMDPTNDIFGAKGDFVTSPEMSSVFGEIIGVWLVFQWLETVKQSGKMVPLRLVELGPGRGVLLHDILRVAKQFGAKDLQSVHLVETSATLRTLQATRLKSAATEQGFALQWHDSVEQIEQREDVFTAVVAHEFFDALPFHLLERTEQGWQEILVALAEGPNEAQNLRYVLSPQPSAASTLLGNSSARFATLPVGSRIEVSPVAFRTMRSVGSLIAGPTLHEPKGCGLVIDYGDAGASSNSFRAFRNHQIVDPFDDPGKCDLTVNIDFAYLSEAVEDIVPVRGPLTQAAFLQNMGLSMRVQALLAKHAGGAEKEQDALMETAARLVDPQGMGGQYKVLGLGGAGADVWPFVPVKEEKVGGLEH</sequence>
<dbReference type="OrthoDB" id="438553at2759"/>
<dbReference type="PANTHER" id="PTHR12049">
    <property type="entry name" value="PROTEIN ARGININE METHYLTRANSFERASE NDUFAF7, MITOCHONDRIAL"/>
    <property type="match status" value="1"/>
</dbReference>
<dbReference type="InterPro" id="IPR038375">
    <property type="entry name" value="NDUFAF7_sf"/>
</dbReference>
<dbReference type="AlphaFoldDB" id="A0A8H6TLY2"/>
<evidence type="ECO:0000256" key="2">
    <source>
        <dbReference type="ARBA" id="ARBA00005891"/>
    </source>
</evidence>
<evidence type="ECO:0000256" key="5">
    <source>
        <dbReference type="ARBA" id="ARBA00023128"/>
    </source>
</evidence>
<proteinExistence type="inferred from homology"/>
<keyword evidence="3 7" id="KW-0489">Methyltransferase</keyword>
<comment type="catalytic activity">
    <reaction evidence="6 7">
        <text>L-arginyl-[protein] + 2 S-adenosyl-L-methionine = N(omega),N(omega)'-dimethyl-L-arginyl-[protein] + 2 S-adenosyl-L-homocysteine + 2 H(+)</text>
        <dbReference type="Rhea" id="RHEA:48108"/>
        <dbReference type="Rhea" id="RHEA-COMP:10532"/>
        <dbReference type="Rhea" id="RHEA-COMP:11992"/>
        <dbReference type="ChEBI" id="CHEBI:15378"/>
        <dbReference type="ChEBI" id="CHEBI:29965"/>
        <dbReference type="ChEBI" id="CHEBI:57856"/>
        <dbReference type="ChEBI" id="CHEBI:59789"/>
        <dbReference type="ChEBI" id="CHEBI:88221"/>
        <dbReference type="EC" id="2.1.1.320"/>
    </reaction>
</comment>
<dbReference type="SUPFAM" id="SSF53335">
    <property type="entry name" value="S-adenosyl-L-methionine-dependent methyltransferases"/>
    <property type="match status" value="1"/>
</dbReference>
<dbReference type="GO" id="GO:0005739">
    <property type="term" value="C:mitochondrion"/>
    <property type="evidence" value="ECO:0007669"/>
    <property type="project" value="UniProtKB-SubCell"/>
</dbReference>
<dbReference type="EMBL" id="JACAZE010000004">
    <property type="protein sequence ID" value="KAF7318100.1"/>
    <property type="molecule type" value="Genomic_DNA"/>
</dbReference>
<keyword evidence="9" id="KW-1185">Reference proteome</keyword>
<comment type="caution">
    <text evidence="8">The sequence shown here is derived from an EMBL/GenBank/DDBJ whole genome shotgun (WGS) entry which is preliminary data.</text>
</comment>
<evidence type="ECO:0000256" key="6">
    <source>
        <dbReference type="ARBA" id="ARBA00048612"/>
    </source>
</evidence>
<accession>A0A8H6TLY2</accession>
<keyword evidence="4 7" id="KW-0808">Transferase</keyword>
<evidence type="ECO:0000256" key="1">
    <source>
        <dbReference type="ARBA" id="ARBA00004173"/>
    </source>
</evidence>
<protein>
    <recommendedName>
        <fullName evidence="7">Protein arginine methyltransferase NDUFAF7</fullName>
        <ecNumber evidence="7">2.1.1.320</ecNumber>
    </recommendedName>
</protein>
<comment type="subcellular location">
    <subcellularLocation>
        <location evidence="1 7">Mitochondrion</location>
    </subcellularLocation>
</comment>
<evidence type="ECO:0000313" key="9">
    <source>
        <dbReference type="Proteomes" id="UP000613580"/>
    </source>
</evidence>
<dbReference type="Pfam" id="PF02636">
    <property type="entry name" value="Methyltransf_28"/>
    <property type="match status" value="1"/>
</dbReference>
<evidence type="ECO:0000256" key="3">
    <source>
        <dbReference type="ARBA" id="ARBA00022603"/>
    </source>
</evidence>
<dbReference type="EC" id="2.1.1.320" evidence="7"/>
<organism evidence="8 9">
    <name type="scientific">Mycena chlorophos</name>
    <name type="common">Agaric fungus</name>
    <name type="synonym">Agaricus chlorophos</name>
    <dbReference type="NCBI Taxonomy" id="658473"/>
    <lineage>
        <taxon>Eukaryota</taxon>
        <taxon>Fungi</taxon>
        <taxon>Dikarya</taxon>
        <taxon>Basidiomycota</taxon>
        <taxon>Agaricomycotina</taxon>
        <taxon>Agaricomycetes</taxon>
        <taxon>Agaricomycetidae</taxon>
        <taxon>Agaricales</taxon>
        <taxon>Marasmiineae</taxon>
        <taxon>Mycenaceae</taxon>
        <taxon>Mycena</taxon>
    </lineage>
</organism>
<dbReference type="GO" id="GO:0032259">
    <property type="term" value="P:methylation"/>
    <property type="evidence" value="ECO:0007669"/>
    <property type="project" value="UniProtKB-KW"/>
</dbReference>
<name>A0A8H6TLY2_MYCCL</name>
<evidence type="ECO:0000313" key="8">
    <source>
        <dbReference type="EMBL" id="KAF7318100.1"/>
    </source>
</evidence>
<comment type="function">
    <text evidence="7">Arginine methyltransferase involved in the assembly or stability of mitochondrial NADH:ubiquinone oxidoreductase complex (complex I).</text>
</comment>
<dbReference type="GO" id="GO:0035243">
    <property type="term" value="F:protein-arginine omega-N symmetric methyltransferase activity"/>
    <property type="evidence" value="ECO:0007669"/>
    <property type="project" value="UniProtKB-EC"/>
</dbReference>
<dbReference type="GO" id="GO:0032981">
    <property type="term" value="P:mitochondrial respiratory chain complex I assembly"/>
    <property type="evidence" value="ECO:0007669"/>
    <property type="project" value="TreeGrafter"/>
</dbReference>
<reference evidence="8" key="1">
    <citation type="submission" date="2020-05" db="EMBL/GenBank/DDBJ databases">
        <title>Mycena genomes resolve the evolution of fungal bioluminescence.</title>
        <authorList>
            <person name="Tsai I.J."/>
        </authorList>
    </citation>
    <scope>NUCLEOTIDE SEQUENCE</scope>
    <source>
        <strain evidence="8">110903Hualien_Pintung</strain>
    </source>
</reference>
<dbReference type="InterPro" id="IPR029063">
    <property type="entry name" value="SAM-dependent_MTases_sf"/>
</dbReference>
<evidence type="ECO:0000256" key="7">
    <source>
        <dbReference type="RuleBase" id="RU364114"/>
    </source>
</evidence>
<dbReference type="PANTHER" id="PTHR12049:SF7">
    <property type="entry name" value="PROTEIN ARGININE METHYLTRANSFERASE NDUFAF7, MITOCHONDRIAL"/>
    <property type="match status" value="1"/>
</dbReference>